<accession>A0ABD5YQI5</accession>
<dbReference type="Proteomes" id="UP001596417">
    <property type="component" value="Unassembled WGS sequence"/>
</dbReference>
<protein>
    <submittedName>
        <fullName evidence="2">Uncharacterized protein</fullName>
    </submittedName>
</protein>
<evidence type="ECO:0000313" key="2">
    <source>
        <dbReference type="EMBL" id="MFC7190234.1"/>
    </source>
</evidence>
<organism evidence="2 3">
    <name type="scientific">Halocatena marina</name>
    <dbReference type="NCBI Taxonomy" id="2934937"/>
    <lineage>
        <taxon>Archaea</taxon>
        <taxon>Methanobacteriati</taxon>
        <taxon>Methanobacteriota</taxon>
        <taxon>Stenosarchaea group</taxon>
        <taxon>Halobacteria</taxon>
        <taxon>Halobacteriales</taxon>
        <taxon>Natronomonadaceae</taxon>
        <taxon>Halocatena</taxon>
    </lineage>
</organism>
<keyword evidence="3" id="KW-1185">Reference proteome</keyword>
<feature type="transmembrane region" description="Helical" evidence="1">
    <location>
        <begin position="7"/>
        <end position="29"/>
    </location>
</feature>
<keyword evidence="1" id="KW-0472">Membrane</keyword>
<feature type="transmembrane region" description="Helical" evidence="1">
    <location>
        <begin position="49"/>
        <end position="72"/>
    </location>
</feature>
<comment type="caution">
    <text evidence="2">The sequence shown here is derived from an EMBL/GenBank/DDBJ whole genome shotgun (WGS) entry which is preliminary data.</text>
</comment>
<name>A0ABD5YQI5_9EURY</name>
<dbReference type="AlphaFoldDB" id="A0ABD5YQI5"/>
<keyword evidence="1" id="KW-0812">Transmembrane</keyword>
<keyword evidence="1" id="KW-1133">Transmembrane helix</keyword>
<proteinExistence type="predicted"/>
<sequence>MQPGWGDLYTSVVGTAILLGPLWIILAIAQELGIGMAKDVLCSAGRMGVSLPFLITLGLEIVMVFFLLKFLIRVMISLAERGWEP</sequence>
<evidence type="ECO:0000313" key="3">
    <source>
        <dbReference type="Proteomes" id="UP001596417"/>
    </source>
</evidence>
<evidence type="ECO:0000256" key="1">
    <source>
        <dbReference type="SAM" id="Phobius"/>
    </source>
</evidence>
<reference evidence="2 3" key="1">
    <citation type="journal article" date="2019" name="Int. J. Syst. Evol. Microbiol.">
        <title>The Global Catalogue of Microorganisms (GCM) 10K type strain sequencing project: providing services to taxonomists for standard genome sequencing and annotation.</title>
        <authorList>
            <consortium name="The Broad Institute Genomics Platform"/>
            <consortium name="The Broad Institute Genome Sequencing Center for Infectious Disease"/>
            <person name="Wu L."/>
            <person name="Ma J."/>
        </authorList>
    </citation>
    <scope>NUCLEOTIDE SEQUENCE [LARGE SCALE GENOMIC DNA]</scope>
    <source>
        <strain evidence="2 3">RDMS1</strain>
    </source>
</reference>
<dbReference type="EMBL" id="JBHTAX010000001">
    <property type="protein sequence ID" value="MFC7190234.1"/>
    <property type="molecule type" value="Genomic_DNA"/>
</dbReference>
<gene>
    <name evidence="2" type="ORF">ACFQL7_10475</name>
</gene>